<reference evidence="1 2" key="1">
    <citation type="submission" date="2018-11" db="EMBL/GenBank/DDBJ databases">
        <authorList>
            <consortium name="Pathogen Informatics"/>
        </authorList>
    </citation>
    <scope>NUCLEOTIDE SEQUENCE [LARGE SCALE GENOMIC DNA]</scope>
</reference>
<proteinExistence type="predicted"/>
<dbReference type="WBParaSite" id="HPBE_0000177701-mRNA-1">
    <property type="protein sequence ID" value="HPBE_0000177701-mRNA-1"/>
    <property type="gene ID" value="HPBE_0000177701"/>
</dbReference>
<protein>
    <submittedName>
        <fullName evidence="1 3">Uncharacterized protein</fullName>
    </submittedName>
</protein>
<name>A0A183F6I5_HELPZ</name>
<organism evidence="2 3">
    <name type="scientific">Heligmosomoides polygyrus</name>
    <name type="common">Parasitic roundworm</name>
    <dbReference type="NCBI Taxonomy" id="6339"/>
    <lineage>
        <taxon>Eukaryota</taxon>
        <taxon>Metazoa</taxon>
        <taxon>Ecdysozoa</taxon>
        <taxon>Nematoda</taxon>
        <taxon>Chromadorea</taxon>
        <taxon>Rhabditida</taxon>
        <taxon>Rhabditina</taxon>
        <taxon>Rhabditomorpha</taxon>
        <taxon>Strongyloidea</taxon>
        <taxon>Heligmosomidae</taxon>
        <taxon>Heligmosomoides</taxon>
    </lineage>
</organism>
<evidence type="ECO:0000313" key="1">
    <source>
        <dbReference type="EMBL" id="VDO21280.1"/>
    </source>
</evidence>
<accession>A0A3P7TGZ9</accession>
<dbReference type="Proteomes" id="UP000050761">
    <property type="component" value="Unassembled WGS sequence"/>
</dbReference>
<gene>
    <name evidence="1" type="ORF">HPBE_LOCUS1778</name>
</gene>
<evidence type="ECO:0000313" key="2">
    <source>
        <dbReference type="Proteomes" id="UP000050761"/>
    </source>
</evidence>
<accession>A0A183F6I5</accession>
<evidence type="ECO:0000313" key="3">
    <source>
        <dbReference type="WBParaSite" id="HPBE_0000177701-mRNA-1"/>
    </source>
</evidence>
<dbReference type="AlphaFoldDB" id="A0A183F6I5"/>
<keyword evidence="2" id="KW-1185">Reference proteome</keyword>
<reference evidence="3" key="2">
    <citation type="submission" date="2019-09" db="UniProtKB">
        <authorList>
            <consortium name="WormBaseParasite"/>
        </authorList>
    </citation>
    <scope>IDENTIFICATION</scope>
</reference>
<sequence length="149" mass="16983">MLFVRSNKLKERVEAAVETANRAASIAQQKCGPPLDKKSSREEIKLGERMASILKDFEARQLEVDEGKQLEVVEEEEEDWDPQDELMDVESQASSEHLIRFRVEFLVEERVRLQLDLGCVLITLEEDTAINYTGTLYLCITGAEHLSPC</sequence>
<dbReference type="EMBL" id="UZAH01002198">
    <property type="protein sequence ID" value="VDO21280.1"/>
    <property type="molecule type" value="Genomic_DNA"/>
</dbReference>
<dbReference type="OrthoDB" id="5800436at2759"/>